<feature type="domain" description="SnoaL-like" evidence="1">
    <location>
        <begin position="20"/>
        <end position="125"/>
    </location>
</feature>
<dbReference type="InterPro" id="IPR032710">
    <property type="entry name" value="NTF2-like_dom_sf"/>
</dbReference>
<dbReference type="SUPFAM" id="SSF54427">
    <property type="entry name" value="NTF2-like"/>
    <property type="match status" value="1"/>
</dbReference>
<name>A0A2J8A8D3_9CHLO</name>
<dbReference type="InterPro" id="IPR037401">
    <property type="entry name" value="SnoaL-like"/>
</dbReference>
<accession>A0A2J8A8D3</accession>
<protein>
    <recommendedName>
        <fullName evidence="1">SnoaL-like domain-containing protein</fullName>
    </recommendedName>
</protein>
<evidence type="ECO:0000313" key="2">
    <source>
        <dbReference type="EMBL" id="PNH08789.1"/>
    </source>
</evidence>
<feature type="non-terminal residue" evidence="2">
    <location>
        <position position="1"/>
    </location>
</feature>
<dbReference type="Gene3D" id="3.10.450.50">
    <property type="match status" value="1"/>
</dbReference>
<evidence type="ECO:0000313" key="3">
    <source>
        <dbReference type="Proteomes" id="UP000236333"/>
    </source>
</evidence>
<dbReference type="EMBL" id="PGGS01000116">
    <property type="protein sequence ID" value="PNH08789.1"/>
    <property type="molecule type" value="Genomic_DNA"/>
</dbReference>
<comment type="caution">
    <text evidence="2">The sequence shown here is derived from an EMBL/GenBank/DDBJ whole genome shotgun (WGS) entry which is preliminary data.</text>
</comment>
<evidence type="ECO:0000259" key="1">
    <source>
        <dbReference type="Pfam" id="PF12680"/>
    </source>
</evidence>
<organism evidence="2 3">
    <name type="scientific">Tetrabaena socialis</name>
    <dbReference type="NCBI Taxonomy" id="47790"/>
    <lineage>
        <taxon>Eukaryota</taxon>
        <taxon>Viridiplantae</taxon>
        <taxon>Chlorophyta</taxon>
        <taxon>core chlorophytes</taxon>
        <taxon>Chlorophyceae</taxon>
        <taxon>CS clade</taxon>
        <taxon>Chlamydomonadales</taxon>
        <taxon>Tetrabaenaceae</taxon>
        <taxon>Tetrabaena</taxon>
    </lineage>
</organism>
<gene>
    <name evidence="2" type="ORF">TSOC_004667</name>
</gene>
<dbReference type="OrthoDB" id="534274at2759"/>
<dbReference type="AlphaFoldDB" id="A0A2J8A8D3"/>
<reference evidence="2 3" key="1">
    <citation type="journal article" date="2017" name="Mol. Biol. Evol.">
        <title>The 4-celled Tetrabaena socialis nuclear genome reveals the essential components for genetic control of cell number at the origin of multicellularity in the volvocine lineage.</title>
        <authorList>
            <person name="Featherston J."/>
            <person name="Arakaki Y."/>
            <person name="Hanschen E.R."/>
            <person name="Ferris P.J."/>
            <person name="Michod R.E."/>
            <person name="Olson B.J.S.C."/>
            <person name="Nozaki H."/>
            <person name="Durand P.M."/>
        </authorList>
    </citation>
    <scope>NUCLEOTIDE SEQUENCE [LARGE SCALE GENOMIC DNA]</scope>
    <source>
        <strain evidence="2 3">NIES-571</strain>
    </source>
</reference>
<sequence>SRPPPSAVINDPAVLRAQLEAQYAQWGAGQYDTWLEGQPETIKVVSSYNGTKLKLKGKAGARQYFATLTADLDIRSYKPLAIFVDNDGDEATVVVEASGASRRTQRPFSTVFLHSYTVGANGQILKFKEQTDTALLAQLVPPSAAEEAAQDVVPVLPGSEVPLAPGSAARQL</sequence>
<dbReference type="Proteomes" id="UP000236333">
    <property type="component" value="Unassembled WGS sequence"/>
</dbReference>
<dbReference type="Pfam" id="PF12680">
    <property type="entry name" value="SnoaL_2"/>
    <property type="match status" value="1"/>
</dbReference>
<keyword evidence="3" id="KW-1185">Reference proteome</keyword>
<proteinExistence type="predicted"/>